<evidence type="ECO:0000313" key="3">
    <source>
        <dbReference type="EMBL" id="NMF93510.1"/>
    </source>
</evidence>
<dbReference type="PROSITE" id="PS50006">
    <property type="entry name" value="FHA_DOMAIN"/>
    <property type="match status" value="1"/>
</dbReference>
<gene>
    <name evidence="3" type="ORF">GO608_09250</name>
</gene>
<evidence type="ECO:0000313" key="4">
    <source>
        <dbReference type="Proteomes" id="UP000601990"/>
    </source>
</evidence>
<dbReference type="Proteomes" id="UP000601990">
    <property type="component" value="Unassembled WGS sequence"/>
</dbReference>
<dbReference type="CDD" id="cd00060">
    <property type="entry name" value="FHA"/>
    <property type="match status" value="1"/>
</dbReference>
<dbReference type="Gene3D" id="2.60.200.20">
    <property type="match status" value="1"/>
</dbReference>
<dbReference type="RefSeq" id="WP_169198782.1">
    <property type="nucleotide sequence ID" value="NZ_WTVH02000009.1"/>
</dbReference>
<organism evidence="3 4">
    <name type="scientific">Aromatoleum buckelii</name>
    <dbReference type="NCBI Taxonomy" id="200254"/>
    <lineage>
        <taxon>Bacteria</taxon>
        <taxon>Pseudomonadati</taxon>
        <taxon>Pseudomonadota</taxon>
        <taxon>Betaproteobacteria</taxon>
        <taxon>Rhodocyclales</taxon>
        <taxon>Rhodocyclaceae</taxon>
        <taxon>Aromatoleum</taxon>
    </lineage>
</organism>
<sequence>MPKLILSMDGLVLKEIVLDKPRTTIGRKPNNDVQIDNLAISGQHAVITTILEDAFLEDQNSTNGTYVNGQPIKKHVLRNNDLVELGKYRLKYIVEPPAPAVHAFGYAAAVADGPVFVPPEVAPAATTPAGSPTPGAAASEMRSAPAASPAARAGALGVMQLLNGPNAGRELELTKSLTTLGKPGKQVAAITRRVNGYFLTHVEGEVFPLVNGCPLDAQARRLDEHDIVELAGVKMEFFLRP</sequence>
<protein>
    <submittedName>
        <fullName evidence="3">FHA domain-containing protein</fullName>
    </submittedName>
</protein>
<dbReference type="InterPro" id="IPR008984">
    <property type="entry name" value="SMAD_FHA_dom_sf"/>
</dbReference>
<evidence type="ECO:0000256" key="1">
    <source>
        <dbReference type="SAM" id="MobiDB-lite"/>
    </source>
</evidence>
<comment type="caution">
    <text evidence="3">The sequence shown here is derived from an EMBL/GenBank/DDBJ whole genome shotgun (WGS) entry which is preliminary data.</text>
</comment>
<reference evidence="3" key="1">
    <citation type="submission" date="2019-12" db="EMBL/GenBank/DDBJ databases">
        <title>Comparative genomics gives insights into the taxonomy of the Azoarcus-Aromatoleum group and reveals separate origins of nif in the plant-associated Azoarcus and non-plant-associated Aromatoleum sub-groups.</title>
        <authorList>
            <person name="Lafos M."/>
            <person name="Maluk M."/>
            <person name="Batista M."/>
            <person name="Junghare M."/>
            <person name="Carmona M."/>
            <person name="Faoro H."/>
            <person name="Cruz L.M."/>
            <person name="Battistoni F."/>
            <person name="De Souza E."/>
            <person name="Pedrosa F."/>
            <person name="Chen W.-M."/>
            <person name="Poole P.S."/>
            <person name="Dixon R.A."/>
            <person name="James E.K."/>
        </authorList>
    </citation>
    <scope>NUCLEOTIDE SEQUENCE</scope>
    <source>
        <strain evidence="3">U120</strain>
    </source>
</reference>
<dbReference type="InterPro" id="IPR000253">
    <property type="entry name" value="FHA_dom"/>
</dbReference>
<dbReference type="InterPro" id="IPR050923">
    <property type="entry name" value="Cell_Proc_Reg/RNA_Proc"/>
</dbReference>
<dbReference type="SMART" id="SM00240">
    <property type="entry name" value="FHA"/>
    <property type="match status" value="1"/>
</dbReference>
<feature type="region of interest" description="Disordered" evidence="1">
    <location>
        <begin position="125"/>
        <end position="144"/>
    </location>
</feature>
<dbReference type="Pfam" id="PF00498">
    <property type="entry name" value="FHA"/>
    <property type="match status" value="1"/>
</dbReference>
<dbReference type="EMBL" id="WTVH01000015">
    <property type="protein sequence ID" value="NMF93510.1"/>
    <property type="molecule type" value="Genomic_DNA"/>
</dbReference>
<evidence type="ECO:0000259" key="2">
    <source>
        <dbReference type="PROSITE" id="PS50006"/>
    </source>
</evidence>
<dbReference type="SUPFAM" id="SSF49879">
    <property type="entry name" value="SMAD/FHA domain"/>
    <property type="match status" value="2"/>
</dbReference>
<proteinExistence type="predicted"/>
<feature type="domain" description="FHA" evidence="2">
    <location>
        <begin position="23"/>
        <end position="72"/>
    </location>
</feature>
<dbReference type="PANTHER" id="PTHR23308">
    <property type="entry name" value="NUCLEAR INHIBITOR OF PROTEIN PHOSPHATASE-1"/>
    <property type="match status" value="1"/>
</dbReference>
<keyword evidence="4" id="KW-1185">Reference proteome</keyword>
<accession>A0ABX1N2M3</accession>
<name>A0ABX1N2M3_9RHOO</name>